<organism evidence="2 3">
    <name type="scientific">Gossypium armourianum</name>
    <dbReference type="NCBI Taxonomy" id="34283"/>
    <lineage>
        <taxon>Eukaryota</taxon>
        <taxon>Viridiplantae</taxon>
        <taxon>Streptophyta</taxon>
        <taxon>Embryophyta</taxon>
        <taxon>Tracheophyta</taxon>
        <taxon>Spermatophyta</taxon>
        <taxon>Magnoliopsida</taxon>
        <taxon>eudicotyledons</taxon>
        <taxon>Gunneridae</taxon>
        <taxon>Pentapetalae</taxon>
        <taxon>rosids</taxon>
        <taxon>malvids</taxon>
        <taxon>Malvales</taxon>
        <taxon>Malvaceae</taxon>
        <taxon>Malvoideae</taxon>
        <taxon>Gossypium</taxon>
    </lineage>
</organism>
<comment type="caution">
    <text evidence="2">The sequence shown here is derived from an EMBL/GenBank/DDBJ whole genome shotgun (WGS) entry which is preliminary data.</text>
</comment>
<feature type="domain" description="Aminotransferase-like plant mobile" evidence="1">
    <location>
        <begin position="28"/>
        <end position="159"/>
    </location>
</feature>
<feature type="non-terminal residue" evidence="2">
    <location>
        <position position="1"/>
    </location>
</feature>
<gene>
    <name evidence="2" type="ORF">Goarm_021423</name>
</gene>
<reference evidence="2 3" key="1">
    <citation type="journal article" date="2019" name="Genome Biol. Evol.">
        <title>Insights into the evolution of the New World diploid cottons (Gossypium, subgenus Houzingenia) based on genome sequencing.</title>
        <authorList>
            <person name="Grover C.E."/>
            <person name="Arick M.A. 2nd"/>
            <person name="Thrash A."/>
            <person name="Conover J.L."/>
            <person name="Sanders W.S."/>
            <person name="Peterson D.G."/>
            <person name="Frelichowski J.E."/>
            <person name="Scheffler J.A."/>
            <person name="Scheffler B.E."/>
            <person name="Wendel J.F."/>
        </authorList>
    </citation>
    <scope>NUCLEOTIDE SEQUENCE [LARGE SCALE GENOMIC DNA]</scope>
    <source>
        <strain evidence="2">6</strain>
        <tissue evidence="2">Leaf</tissue>
    </source>
</reference>
<dbReference type="PANTHER" id="PTHR46033:SF8">
    <property type="entry name" value="PROTEIN MAINTENANCE OF MERISTEMS-LIKE"/>
    <property type="match status" value="1"/>
</dbReference>
<dbReference type="GO" id="GO:0010073">
    <property type="term" value="P:meristem maintenance"/>
    <property type="evidence" value="ECO:0007669"/>
    <property type="project" value="InterPro"/>
</dbReference>
<name>A0A7J9ISL7_9ROSI</name>
<dbReference type="Pfam" id="PF10536">
    <property type="entry name" value="PMD"/>
    <property type="match status" value="1"/>
</dbReference>
<dbReference type="Proteomes" id="UP000593575">
    <property type="component" value="Unassembled WGS sequence"/>
</dbReference>
<dbReference type="AlphaFoldDB" id="A0A7J9ISL7"/>
<dbReference type="EMBL" id="JABFAE010000003">
    <property type="protein sequence ID" value="MBA0824778.1"/>
    <property type="molecule type" value="Genomic_DNA"/>
</dbReference>
<accession>A0A7J9ISL7</accession>
<evidence type="ECO:0000313" key="3">
    <source>
        <dbReference type="Proteomes" id="UP000593575"/>
    </source>
</evidence>
<keyword evidence="3" id="KW-1185">Reference proteome</keyword>
<evidence type="ECO:0000259" key="1">
    <source>
        <dbReference type="Pfam" id="PF10536"/>
    </source>
</evidence>
<dbReference type="InterPro" id="IPR019557">
    <property type="entry name" value="AminoTfrase-like_pln_mobile"/>
</dbReference>
<evidence type="ECO:0000313" key="2">
    <source>
        <dbReference type="EMBL" id="MBA0824778.1"/>
    </source>
</evidence>
<sequence>GPETRKRVGGKVETRDAHIPSSIRRVHYPTHTFYLPYDECTITLEDVHFQLGLPVDGLVVTGSVPFADWGVVCGKLLGSAPETIYRGWIEMVWIRKNSARLDEDSTKVEREQHARAYILQIFGGILLPNKLRNLVHLRWLLKLVNFRGADELSWSHMGLSTELQDIRLLLNQRLKANFEWTPYEDLAIREVIPKEFFMNPNAWHMKVPLVVYATFEMHKTDRSDENWPVYHSQHINMWNRPVDASLKAQFQTHGCDGLAPPQGPTTMS</sequence>
<dbReference type="InterPro" id="IPR044824">
    <property type="entry name" value="MAIN-like"/>
</dbReference>
<protein>
    <recommendedName>
        <fullName evidence="1">Aminotransferase-like plant mobile domain-containing protein</fullName>
    </recommendedName>
</protein>
<dbReference type="PANTHER" id="PTHR46033">
    <property type="entry name" value="PROTEIN MAIN-LIKE 2"/>
    <property type="match status" value="1"/>
</dbReference>
<proteinExistence type="predicted"/>
<feature type="non-terminal residue" evidence="2">
    <location>
        <position position="268"/>
    </location>
</feature>